<evidence type="ECO:0000313" key="3">
    <source>
        <dbReference type="Proteomes" id="UP001217089"/>
    </source>
</evidence>
<comment type="caution">
    <text evidence="2">The sequence shown here is derived from an EMBL/GenBank/DDBJ whole genome shotgun (WGS) entry which is preliminary data.</text>
</comment>
<protein>
    <submittedName>
        <fullName evidence="2">Uncharacterized protein</fullName>
    </submittedName>
</protein>
<organism evidence="2 3">
    <name type="scientific">Tegillarca granosa</name>
    <name type="common">Malaysian cockle</name>
    <name type="synonym">Anadara granosa</name>
    <dbReference type="NCBI Taxonomy" id="220873"/>
    <lineage>
        <taxon>Eukaryota</taxon>
        <taxon>Metazoa</taxon>
        <taxon>Spiralia</taxon>
        <taxon>Lophotrochozoa</taxon>
        <taxon>Mollusca</taxon>
        <taxon>Bivalvia</taxon>
        <taxon>Autobranchia</taxon>
        <taxon>Pteriomorphia</taxon>
        <taxon>Arcoida</taxon>
        <taxon>Arcoidea</taxon>
        <taxon>Arcidae</taxon>
        <taxon>Tegillarca</taxon>
    </lineage>
</organism>
<feature type="transmembrane region" description="Helical" evidence="1">
    <location>
        <begin position="20"/>
        <end position="38"/>
    </location>
</feature>
<dbReference type="EMBL" id="JARBDR010000246">
    <property type="protein sequence ID" value="KAJ8317637.1"/>
    <property type="molecule type" value="Genomic_DNA"/>
</dbReference>
<keyword evidence="1" id="KW-1133">Transmembrane helix</keyword>
<sequence length="129" mass="14558">MAAPIKLEALFDKRRLQDRLTVILSVIYFPLGLALVIVRLFMSVHVVLISCLLPRSQFTSFVLKTIYSVIGISVIVEDNEHQNMKAKVLVSNHISTLDHMAIDLIHSNIVVSVQSHLYIGSHGYRFDSQ</sequence>
<proteinExistence type="predicted"/>
<evidence type="ECO:0000256" key="1">
    <source>
        <dbReference type="SAM" id="Phobius"/>
    </source>
</evidence>
<dbReference type="Proteomes" id="UP001217089">
    <property type="component" value="Unassembled WGS sequence"/>
</dbReference>
<accession>A0ABQ9FNW9</accession>
<keyword evidence="1" id="KW-0472">Membrane</keyword>
<feature type="transmembrane region" description="Helical" evidence="1">
    <location>
        <begin position="58"/>
        <end position="76"/>
    </location>
</feature>
<evidence type="ECO:0000313" key="2">
    <source>
        <dbReference type="EMBL" id="KAJ8317637.1"/>
    </source>
</evidence>
<name>A0ABQ9FNW9_TEGGR</name>
<keyword evidence="1" id="KW-0812">Transmembrane</keyword>
<dbReference type="SUPFAM" id="SSF69593">
    <property type="entry name" value="Glycerol-3-phosphate (1)-acyltransferase"/>
    <property type="match status" value="1"/>
</dbReference>
<reference evidence="2 3" key="1">
    <citation type="submission" date="2022-12" db="EMBL/GenBank/DDBJ databases">
        <title>Chromosome-level genome of Tegillarca granosa.</title>
        <authorList>
            <person name="Kim J."/>
        </authorList>
    </citation>
    <scope>NUCLEOTIDE SEQUENCE [LARGE SCALE GENOMIC DNA]</scope>
    <source>
        <strain evidence="2">Teg-2019</strain>
        <tissue evidence="2">Adductor muscle</tissue>
    </source>
</reference>
<gene>
    <name evidence="2" type="ORF">KUTeg_005541</name>
</gene>
<keyword evidence="3" id="KW-1185">Reference proteome</keyword>